<evidence type="ECO:0000256" key="11">
    <source>
        <dbReference type="SAM" id="MobiDB-lite"/>
    </source>
</evidence>
<feature type="compositionally biased region" description="Acidic residues" evidence="11">
    <location>
        <begin position="607"/>
        <end position="632"/>
    </location>
</feature>
<dbReference type="OrthoDB" id="4974788at2"/>
<feature type="region of interest" description="Disordered" evidence="11">
    <location>
        <begin position="596"/>
        <end position="681"/>
    </location>
</feature>
<gene>
    <name evidence="13" type="ORF">SAMN05216179_0440</name>
</gene>
<dbReference type="PANTHER" id="PTHR43077:SF10">
    <property type="entry name" value="TRANSPORT PERMEASE PROTEIN"/>
    <property type="match status" value="1"/>
</dbReference>
<proteinExistence type="inferred from homology"/>
<comment type="subunit">
    <text evidence="9">Homodimer. Interacts with EssB.</text>
</comment>
<evidence type="ECO:0000256" key="9">
    <source>
        <dbReference type="ARBA" id="ARBA00046722"/>
    </source>
</evidence>
<feature type="transmembrane region" description="Helical" evidence="12">
    <location>
        <begin position="990"/>
        <end position="1013"/>
    </location>
</feature>
<evidence type="ECO:0000256" key="3">
    <source>
        <dbReference type="ARBA" id="ARBA00020819"/>
    </source>
</evidence>
<name>A0A1M7JPX7_9BACI</name>
<dbReference type="InterPro" id="IPR051328">
    <property type="entry name" value="T7SS_ABC-Transporter"/>
</dbReference>
<feature type="transmembrane region" description="Helical" evidence="12">
    <location>
        <begin position="1066"/>
        <end position="1088"/>
    </location>
</feature>
<dbReference type="EMBL" id="FRCZ01000001">
    <property type="protein sequence ID" value="SHM55149.1"/>
    <property type="molecule type" value="Genomic_DNA"/>
</dbReference>
<dbReference type="AlphaFoldDB" id="A0A1M7JPX7"/>
<keyword evidence="14" id="KW-1185">Reference proteome</keyword>
<dbReference type="RefSeq" id="WP_073199228.1">
    <property type="nucleotide sequence ID" value="NZ_FRCZ01000001.1"/>
</dbReference>
<evidence type="ECO:0000256" key="10">
    <source>
        <dbReference type="SAM" id="Coils"/>
    </source>
</evidence>
<dbReference type="NCBIfam" id="TIGR03929">
    <property type="entry name" value="T7_esaA_Nterm"/>
    <property type="match status" value="1"/>
</dbReference>
<keyword evidence="8 12" id="KW-0472">Membrane</keyword>
<sequence length="1183" mass="132431">MKKTLIQLPLFLVLILAIIVGLSYLSLDQANSTEEAAPKEDRMSIALVNEDDGAVFNDSDVDFGEAFVKSINQQNHEWYVVSRGVAESGIERNTYDMMIVIPNDFTEKAISINSEAPEQVVLNYKINASDSEAIRAKAEETASNILNDFNRRIIDVYFASVIGNLQDAQDNVAKIVEDYESLTATYNQNVQNPLSSYTSQFSTIKDSTEISKDQFSVFEDTLKNYEQSLVEQLSNYEDYQTNIDDVRETQQSNSLLTNDFAEQLNNFKNQLDNGDINSQLQNLQDVNDYMNLQFQLIDENEQNTLDTVALHSRGLQNRLNQALEDITAEKENFDIEEIRGRIDERLNAIIAASFDDEDDDLTTLLGAQDDRLLSGIEDQISQLPTLDENIWQDADLSPEMIQEIKNVIGITNKYQTEFNEVYSSNHDVILPEHIQNLKEDLHYNGVTLSDTVMLPESDKPLREFKVHGISEGFAIRYLVVHLPDGEEVRYTNYQEGETVQLPGYQNGEFTVQLTLELEEEFLDEPINIFEMKQWKWDMYQIDEEEANQLEEEETEEETSQVASKTIYTPIVASYHAIKAENGEEVTDKTNQYQVNTVEKESSSASINEDESGGTPDDSVEVTDETPVEDEVPNDGSGEGTEVPDDGSTTPGDQNGEETEDGSTDPGDGNGEEIPEEEEPQPEPVIELVEINHHHIQHTVTAPVIDEYTEGLIHTVENTITPYQRLLASYESYFGISLSCANVEEGACPDAGGDETLLDMATDDSIYALLNKNVGDLLTDYIATKVTDDVLSEVNEPLENYERDVENHRAFIERTLLRADQLADKVTNSREVARKLNEQLIATIEDITAWREESLNLIDSQTEIQNANEQEQNMVMSLGEGYQPLFTQSQTLADQASGNLTEAETVYQTFDRIDEQAETIGQSGTGIIEQAEVLAENLTAKVMDDQAFADNFSEVMANSRIGDRQNEDLYEFLSNPVETKNAGVIVERETFSAYFLVLITFLAALFTAYGISTVNQKRIQENAFEEESSIFGRNALVAGITAGLGVIEGIVFGLVSAYLLDISGGKLIIWTLLMVLIMTVMVLAASYLLRQLKLVGMFILLGIMSLYLFLTNALSAGLSNASEWREYSPLQYVERLLNRFVHGSSDYGMIVLSLILVLLIAVLANLLVISKQSAQRKEGDENAA</sequence>
<keyword evidence="5 12" id="KW-0812">Transmembrane</keyword>
<evidence type="ECO:0000313" key="14">
    <source>
        <dbReference type="Proteomes" id="UP000184184"/>
    </source>
</evidence>
<evidence type="ECO:0000256" key="6">
    <source>
        <dbReference type="ARBA" id="ARBA00022989"/>
    </source>
</evidence>
<dbReference type="PANTHER" id="PTHR43077">
    <property type="entry name" value="TRANSPORT PERMEASE YVFS-RELATED"/>
    <property type="match status" value="1"/>
</dbReference>
<keyword evidence="6 12" id="KW-1133">Transmembrane helix</keyword>
<dbReference type="STRING" id="1027249.SAMN05216179_0440"/>
<comment type="similarity">
    <text evidence="2">Belongs to the EsaA family.</text>
</comment>
<feature type="compositionally biased region" description="Acidic residues" evidence="11">
    <location>
        <begin position="669"/>
        <end position="680"/>
    </location>
</feature>
<organism evidence="13 14">
    <name type="scientific">Gracilibacillus kekensis</name>
    <dbReference type="NCBI Taxonomy" id="1027249"/>
    <lineage>
        <taxon>Bacteria</taxon>
        <taxon>Bacillati</taxon>
        <taxon>Bacillota</taxon>
        <taxon>Bacilli</taxon>
        <taxon>Bacillales</taxon>
        <taxon>Bacillaceae</taxon>
        <taxon>Gracilibacillus</taxon>
    </lineage>
</organism>
<dbReference type="Proteomes" id="UP000184184">
    <property type="component" value="Unassembled WGS sequence"/>
</dbReference>
<keyword evidence="7" id="KW-0843">Virulence</keyword>
<reference evidence="13 14" key="1">
    <citation type="submission" date="2016-11" db="EMBL/GenBank/DDBJ databases">
        <authorList>
            <person name="Jaros S."/>
            <person name="Januszkiewicz K."/>
            <person name="Wedrychowicz H."/>
        </authorList>
    </citation>
    <scope>NUCLEOTIDE SEQUENCE [LARGE SCALE GENOMIC DNA]</scope>
    <source>
        <strain evidence="13 14">CGMCC 1.10681</strain>
    </source>
</reference>
<feature type="coiled-coil region" evidence="10">
    <location>
        <begin position="222"/>
        <end position="249"/>
    </location>
</feature>
<evidence type="ECO:0000256" key="7">
    <source>
        <dbReference type="ARBA" id="ARBA00023026"/>
    </source>
</evidence>
<feature type="transmembrane region" description="Helical" evidence="12">
    <location>
        <begin position="1146"/>
        <end position="1167"/>
    </location>
</feature>
<accession>A0A1M7JPX7</accession>
<evidence type="ECO:0000256" key="2">
    <source>
        <dbReference type="ARBA" id="ARBA00008338"/>
    </source>
</evidence>
<evidence type="ECO:0000256" key="8">
    <source>
        <dbReference type="ARBA" id="ARBA00023136"/>
    </source>
</evidence>
<keyword evidence="10" id="KW-0175">Coiled coil</keyword>
<dbReference type="GO" id="GO:0005886">
    <property type="term" value="C:plasma membrane"/>
    <property type="evidence" value="ECO:0007669"/>
    <property type="project" value="UniProtKB-SubCell"/>
</dbReference>
<feature type="compositionally biased region" description="Polar residues" evidence="11">
    <location>
        <begin position="596"/>
        <end position="606"/>
    </location>
</feature>
<protein>
    <recommendedName>
        <fullName evidence="3">Type VII secretion system accessory factor EsaA</fullName>
    </recommendedName>
</protein>
<evidence type="ECO:0000256" key="4">
    <source>
        <dbReference type="ARBA" id="ARBA00022475"/>
    </source>
</evidence>
<dbReference type="InterPro" id="IPR023838">
    <property type="entry name" value="T7SS_EsaA"/>
</dbReference>
<keyword evidence="4" id="KW-1003">Cell membrane</keyword>
<comment type="subcellular location">
    <subcellularLocation>
        <location evidence="1">Cell membrane</location>
        <topology evidence="1">Multi-pass membrane protein</topology>
    </subcellularLocation>
</comment>
<evidence type="ECO:0000256" key="5">
    <source>
        <dbReference type="ARBA" id="ARBA00022692"/>
    </source>
</evidence>
<feature type="transmembrane region" description="Helical" evidence="12">
    <location>
        <begin position="1095"/>
        <end position="1117"/>
    </location>
</feature>
<evidence type="ECO:0000256" key="12">
    <source>
        <dbReference type="SAM" id="Phobius"/>
    </source>
</evidence>
<feature type="transmembrane region" description="Helical" evidence="12">
    <location>
        <begin position="1034"/>
        <end position="1054"/>
    </location>
</feature>
<evidence type="ECO:0000313" key="13">
    <source>
        <dbReference type="EMBL" id="SHM55149.1"/>
    </source>
</evidence>
<evidence type="ECO:0000256" key="1">
    <source>
        <dbReference type="ARBA" id="ARBA00004651"/>
    </source>
</evidence>